<evidence type="ECO:0000256" key="9">
    <source>
        <dbReference type="ARBA" id="ARBA00023200"/>
    </source>
</evidence>
<evidence type="ECO:0000256" key="12">
    <source>
        <dbReference type="SAM" id="MobiDB-lite"/>
    </source>
</evidence>
<gene>
    <name evidence="14" type="primary">N</name>
</gene>
<dbReference type="InterPro" id="IPR023331">
    <property type="entry name" value="Rhabdovirus_ncapsid_C"/>
</dbReference>
<proteinExistence type="predicted"/>
<keyword evidence="5" id="KW-0167">Capsid protein</keyword>
<evidence type="ECO:0000256" key="5">
    <source>
        <dbReference type="ARBA" id="ARBA00022561"/>
    </source>
</evidence>
<protein>
    <recommendedName>
        <fullName evidence="3">Nucleoprotein</fullName>
    </recommendedName>
    <alternativeName>
        <fullName evidence="11">Nucleocapsid protein</fullName>
    </alternativeName>
</protein>
<evidence type="ECO:0000256" key="7">
    <source>
        <dbReference type="ARBA" id="ARBA00022884"/>
    </source>
</evidence>
<evidence type="ECO:0000256" key="1">
    <source>
        <dbReference type="ARBA" id="ARBA00004192"/>
    </source>
</evidence>
<dbReference type="InterPro" id="IPR035961">
    <property type="entry name" value="Rhabdovirus_nucleoprotein-like"/>
</dbReference>
<evidence type="ECO:0000256" key="4">
    <source>
        <dbReference type="ARBA" id="ARBA00022497"/>
    </source>
</evidence>
<keyword evidence="10" id="KW-0687">Ribonucleoprotein</keyword>
<comment type="subcellular location">
    <subcellularLocation>
        <location evidence="1">Host cytoplasm</location>
    </subcellularLocation>
    <subcellularLocation>
        <location evidence="2">Virion</location>
    </subcellularLocation>
</comment>
<dbReference type="EMBL" id="MN148799">
    <property type="protein sequence ID" value="QED88193.1"/>
    <property type="molecule type" value="Viral_cRNA"/>
</dbReference>
<dbReference type="GO" id="GO:0003723">
    <property type="term" value="F:RNA binding"/>
    <property type="evidence" value="ECO:0007669"/>
    <property type="project" value="UniProtKB-KW"/>
</dbReference>
<feature type="compositionally biased region" description="Polar residues" evidence="12">
    <location>
        <begin position="374"/>
        <end position="385"/>
    </location>
</feature>
<evidence type="ECO:0000256" key="2">
    <source>
        <dbReference type="ARBA" id="ARBA00004328"/>
    </source>
</evidence>
<accession>A0A5B9BIG5</accession>
<dbReference type="InterPro" id="IPR023330">
    <property type="entry name" value="Rhabdovirus_ncapsid_N"/>
</dbReference>
<reference evidence="14" key="1">
    <citation type="journal article" date="2019" name="Transbound. Emerg. Dis.">
        <title>Co-circulation and characterization of novel African arboviruses (genus Ephemerovirus) in cattle, Mayotte island, Indian Ocean, 2017.</title>
        <authorList>
            <person name="Dacheux L."/>
            <person name="Dommergues L."/>
            <person name="Chouanibou Y."/>
            <person name="Domeon L."/>
            <person name="Schuler C."/>
            <person name="Bonas S."/>
            <person name="Luo D."/>
            <person name="Maufrais C."/>
            <person name="Cetre-Sossah C."/>
            <person name="Cardinale E."/>
            <person name="Bourhy H."/>
            <person name="Metras R."/>
        </authorList>
    </citation>
    <scope>NUCLEOTIDE SEQUENCE</scope>
    <source>
        <strain evidence="14">17017MAY_7620</strain>
    </source>
</reference>
<keyword evidence="9" id="KW-1035">Host cytoplasm</keyword>
<dbReference type="Gene3D" id="1.10.3570.10">
    <property type="entry name" value="Rhabdovirus nucleocapsid protein like domain"/>
    <property type="match status" value="1"/>
</dbReference>
<dbReference type="GO" id="GO:0019013">
    <property type="term" value="C:viral nucleocapsid"/>
    <property type="evidence" value="ECO:0007669"/>
    <property type="project" value="UniProtKB-KW"/>
</dbReference>
<evidence type="ECO:0000256" key="6">
    <source>
        <dbReference type="ARBA" id="ARBA00022844"/>
    </source>
</evidence>
<dbReference type="GO" id="GO:0019029">
    <property type="term" value="C:helical viral capsid"/>
    <property type="evidence" value="ECO:0007669"/>
    <property type="project" value="UniProtKB-KW"/>
</dbReference>
<keyword evidence="6" id="KW-0946">Virion</keyword>
<dbReference type="InterPro" id="IPR000448">
    <property type="entry name" value="Rhabdo_ncapsid"/>
</dbReference>
<sequence length="431" mass="49164">MFCTINNKICTPVRTTDTQIPEYPKEYFEKNGKNKPPVRISQGGINLDTVREFVISGIEKDELNVLHAVRYMQLVCDKIKLELESDWTSFGVVIGNKGQKLSPLDLLQVKVEQDPTIEGKRVEEASERDDIWVMLILTTIYRLSLSSNASHRATLIEKLNNQVKGMKKNPPVFSDNLSLYNAFATNPDYVKLTAAIDMYFAKFKNSEWSVLRFGSVSTKFKDCASLLSMSHMCDIAGVKMEEFLDWVFVSSLGEEILRMMEPGNELDQPDSYMPYMMAMGLSRKSPYSSMVNPGIYTFVHLVGSLLGSQRSINARFFCEANVMNIKMNASVMAFVKYNKANMTKVFIKPEIKEQWIEHQSKDNFESNEADSDSEFSWSDMPQSSDPSEWYLYLESNSFELPDPIKEFVSKESKKFHSARVGSVGKFWNTNA</sequence>
<name>A0A5B9BIG5_9RHAB</name>
<dbReference type="Gene3D" id="1.10.3610.10">
    <property type="entry name" value="Nucleoprotein"/>
    <property type="match status" value="1"/>
</dbReference>
<evidence type="ECO:0000256" key="11">
    <source>
        <dbReference type="ARBA" id="ARBA00033344"/>
    </source>
</evidence>
<evidence type="ECO:0000256" key="8">
    <source>
        <dbReference type="ARBA" id="ARBA00023086"/>
    </source>
</evidence>
<feature type="region of interest" description="Disordered" evidence="12">
    <location>
        <begin position="362"/>
        <end position="385"/>
    </location>
</feature>
<dbReference type="SUPFAM" id="SSF140809">
    <property type="entry name" value="Rhabdovirus nucleoprotein-like"/>
    <property type="match status" value="1"/>
</dbReference>
<evidence type="ECO:0000256" key="10">
    <source>
        <dbReference type="ARBA" id="ARBA00023274"/>
    </source>
</evidence>
<evidence type="ECO:0000313" key="14">
    <source>
        <dbReference type="EMBL" id="QED88193.1"/>
    </source>
</evidence>
<evidence type="ECO:0000256" key="3">
    <source>
        <dbReference type="ARBA" id="ARBA00014389"/>
    </source>
</evidence>
<dbReference type="Pfam" id="PF00945">
    <property type="entry name" value="Rhabdo_ncap"/>
    <property type="match status" value="1"/>
</dbReference>
<keyword evidence="8 14" id="KW-0543">Viral nucleoprotein</keyword>
<feature type="domain" description="Rhabdovirus nucleocapsid" evidence="13">
    <location>
        <begin position="6"/>
        <end position="414"/>
    </location>
</feature>
<evidence type="ECO:0000259" key="13">
    <source>
        <dbReference type="Pfam" id="PF00945"/>
    </source>
</evidence>
<keyword evidence="7" id="KW-0694">RNA-binding</keyword>
<keyword evidence="4" id="KW-1139">Helical capsid protein</keyword>
<dbReference type="GO" id="GO:1990904">
    <property type="term" value="C:ribonucleoprotein complex"/>
    <property type="evidence" value="ECO:0007669"/>
    <property type="project" value="UniProtKB-KW"/>
</dbReference>
<organism evidence="14">
    <name type="scientific">Mavingoni virus</name>
    <dbReference type="NCBI Taxonomy" id="2603829"/>
    <lineage>
        <taxon>Viruses</taxon>
        <taxon>Riboviria</taxon>
        <taxon>Orthornavirae</taxon>
        <taxon>Negarnaviricota</taxon>
        <taxon>Haploviricotina</taxon>
        <taxon>Monjiviricetes</taxon>
        <taxon>Mononegavirales</taxon>
        <taxon>Rhabdoviridae</taxon>
        <taxon>Alpharhabdovirinae</taxon>
        <taxon>Ephemerovirus</taxon>
    </lineage>
</organism>
<dbReference type="GO" id="GO:0030430">
    <property type="term" value="C:host cell cytoplasm"/>
    <property type="evidence" value="ECO:0007669"/>
    <property type="project" value="UniProtKB-SubCell"/>
</dbReference>